<sequence>MSKIPVYAHRGAPNRAVENSLKAFRRVLMLGVDGIEIDLQLSADGVAFVTHDIDFFRLAGNSRRITDMTAEEILQLKLGSPLYRKFWYSRVMTCDQFIQLVANTGIKLNIELKESFLGKIEKIVEVVEKTRGIEDVHFSSFEFSILQAIHALGLNVKTAFIGKKNSDWDYILSIKKWDAIHLNKRYYDSELMHRIWNAGFPLRFYNVKGNEKYIVHPHESVIGWITDYPEKVIQRQKRNLT</sequence>
<protein>
    <recommendedName>
        <fullName evidence="1">GP-PDE domain-containing protein</fullName>
    </recommendedName>
</protein>
<feature type="domain" description="GP-PDE" evidence="1">
    <location>
        <begin position="4"/>
        <end position="236"/>
    </location>
</feature>
<comment type="caution">
    <text evidence="2">The sequence shown here is derived from an EMBL/GenBank/DDBJ whole genome shotgun (WGS) entry which is preliminary data.</text>
</comment>
<dbReference type="PANTHER" id="PTHR46211">
    <property type="entry name" value="GLYCEROPHOSPHORYL DIESTER PHOSPHODIESTERASE"/>
    <property type="match status" value="1"/>
</dbReference>
<dbReference type="InterPro" id="IPR030395">
    <property type="entry name" value="GP_PDE_dom"/>
</dbReference>
<dbReference type="AlphaFoldDB" id="A0A544TAP4"/>
<dbReference type="PANTHER" id="PTHR46211:SF1">
    <property type="entry name" value="GLYCEROPHOSPHODIESTER PHOSPHODIESTERASE, CYTOPLASMIC"/>
    <property type="match status" value="1"/>
</dbReference>
<name>A0A544TAP4_9BACI</name>
<evidence type="ECO:0000313" key="3">
    <source>
        <dbReference type="Proteomes" id="UP000317316"/>
    </source>
</evidence>
<dbReference type="InterPro" id="IPR017946">
    <property type="entry name" value="PLC-like_Pdiesterase_TIM-brl"/>
</dbReference>
<accession>A0A544TAP4</accession>
<dbReference type="EMBL" id="VDGH01000004">
    <property type="protein sequence ID" value="TQR14525.1"/>
    <property type="molecule type" value="Genomic_DNA"/>
</dbReference>
<evidence type="ECO:0000313" key="2">
    <source>
        <dbReference type="EMBL" id="TQR14525.1"/>
    </source>
</evidence>
<gene>
    <name evidence="2" type="ORF">FG382_08710</name>
</gene>
<dbReference type="SUPFAM" id="SSF51695">
    <property type="entry name" value="PLC-like phosphodiesterases"/>
    <property type="match status" value="1"/>
</dbReference>
<dbReference type="GO" id="GO:0008081">
    <property type="term" value="F:phosphoric diester hydrolase activity"/>
    <property type="evidence" value="ECO:0007669"/>
    <property type="project" value="InterPro"/>
</dbReference>
<dbReference type="Pfam" id="PF03009">
    <property type="entry name" value="GDPD"/>
    <property type="match status" value="1"/>
</dbReference>
<dbReference type="Gene3D" id="3.20.20.190">
    <property type="entry name" value="Phosphatidylinositol (PI) phosphodiesterase"/>
    <property type="match status" value="1"/>
</dbReference>
<evidence type="ECO:0000259" key="1">
    <source>
        <dbReference type="PROSITE" id="PS51704"/>
    </source>
</evidence>
<dbReference type="GO" id="GO:0006629">
    <property type="term" value="P:lipid metabolic process"/>
    <property type="evidence" value="ECO:0007669"/>
    <property type="project" value="InterPro"/>
</dbReference>
<organism evidence="2 3">
    <name type="scientific">Psychrobacillus lasiicapitis</name>
    <dbReference type="NCBI Taxonomy" id="1636719"/>
    <lineage>
        <taxon>Bacteria</taxon>
        <taxon>Bacillati</taxon>
        <taxon>Bacillota</taxon>
        <taxon>Bacilli</taxon>
        <taxon>Bacillales</taxon>
        <taxon>Bacillaceae</taxon>
        <taxon>Psychrobacillus</taxon>
    </lineage>
</organism>
<dbReference type="OrthoDB" id="384721at2"/>
<keyword evidence="3" id="KW-1185">Reference proteome</keyword>
<proteinExistence type="predicted"/>
<reference evidence="2 3" key="1">
    <citation type="submission" date="2019-05" db="EMBL/GenBank/DDBJ databases">
        <title>Psychrobacillus vulpis sp. nov., a new species isolated from feces of a red fox that inhabits in The Tablas de Daimiel Natural Park, Albacete, Spain.</title>
        <authorList>
            <person name="Rodriguez M."/>
            <person name="Reina J.C."/>
            <person name="Bejar V."/>
            <person name="Llamas I."/>
        </authorList>
    </citation>
    <scope>NUCLEOTIDE SEQUENCE [LARGE SCALE GENOMIC DNA]</scope>
    <source>
        <strain evidence="2 3">NEAU-3TGS17</strain>
    </source>
</reference>
<dbReference type="PROSITE" id="PS51704">
    <property type="entry name" value="GP_PDE"/>
    <property type="match status" value="1"/>
</dbReference>
<dbReference type="RefSeq" id="WP_142538506.1">
    <property type="nucleotide sequence ID" value="NZ_BMIE01000003.1"/>
</dbReference>
<dbReference type="Proteomes" id="UP000317316">
    <property type="component" value="Unassembled WGS sequence"/>
</dbReference>